<name>A0A481YNI6_9VIRU</name>
<accession>A0A481YNI6</accession>
<dbReference type="EMBL" id="MK500283">
    <property type="protein sequence ID" value="QBK84657.1"/>
    <property type="molecule type" value="Genomic_DNA"/>
</dbReference>
<organism evidence="1">
    <name type="scientific">Pithovirus LCDPAC01</name>
    <dbReference type="NCBI Taxonomy" id="2506600"/>
    <lineage>
        <taxon>Viruses</taxon>
        <taxon>Pithoviruses</taxon>
    </lineage>
</organism>
<reference evidence="1" key="1">
    <citation type="journal article" date="2019" name="MBio">
        <title>Virus Genomes from Deep Sea Sediments Expand the Ocean Megavirome and Support Independent Origins of Viral Gigantism.</title>
        <authorList>
            <person name="Backstrom D."/>
            <person name="Yutin N."/>
            <person name="Jorgensen S.L."/>
            <person name="Dharamshi J."/>
            <person name="Homa F."/>
            <person name="Zaremba-Niedwiedzka K."/>
            <person name="Spang A."/>
            <person name="Wolf Y.I."/>
            <person name="Koonin E.V."/>
            <person name="Ettema T.J."/>
        </authorList>
    </citation>
    <scope>NUCLEOTIDE SEQUENCE</scope>
</reference>
<proteinExistence type="predicted"/>
<gene>
    <name evidence="1" type="ORF">LCDPAC01_01380</name>
</gene>
<sequence>MYSSIREPERKKITRSNEKDIKDIKEIVKFLSGHTLDFDYSNIGKKFDLEHSNFYMIAAAIIIHSKIDKPDDPSEFRKASKELIPELQSKYKSDHHCADVFISLDLFRYYDQLIR</sequence>
<protein>
    <submittedName>
        <fullName evidence="1">Uncharacterized protein</fullName>
    </submittedName>
</protein>
<evidence type="ECO:0000313" key="1">
    <source>
        <dbReference type="EMBL" id="QBK84657.1"/>
    </source>
</evidence>